<dbReference type="EMBL" id="BMIB01000002">
    <property type="protein sequence ID" value="GGH63873.1"/>
    <property type="molecule type" value="Genomic_DNA"/>
</dbReference>
<evidence type="ECO:0000313" key="2">
    <source>
        <dbReference type="Proteomes" id="UP000627292"/>
    </source>
</evidence>
<dbReference type="InterPro" id="IPR013783">
    <property type="entry name" value="Ig-like_fold"/>
</dbReference>
<organism evidence="1 2">
    <name type="scientific">Filimonas zeae</name>
    <dbReference type="NCBI Taxonomy" id="1737353"/>
    <lineage>
        <taxon>Bacteria</taxon>
        <taxon>Pseudomonadati</taxon>
        <taxon>Bacteroidota</taxon>
        <taxon>Chitinophagia</taxon>
        <taxon>Chitinophagales</taxon>
        <taxon>Chitinophagaceae</taxon>
        <taxon>Filimonas</taxon>
    </lineage>
</organism>
<sequence length="303" mass="33607">MARNHWFRAFLYNFYYNYMKHIAIRHIGRTAAFLLLLPLLCRITATAQGNLLITPRRIVFENDKKTQELNLANTGTDTARYVISMVEMRMKEDGSFEQISRPDSAGKYASDYVRFFPHSVTLAPNEAQVVKMQVLRTAAMKEGEYRSHIYFRAVPQANPLGEEPVADAGSGIAVQLTPVFGISLPVIIRKGPSATEVKLADVQYHTPAEGSNSNVSMVLRRSGNMSVYGDVLVDFTPAAGKAVRVAEVRGVAVYTSTDSRKLVVNLDQRKVNGYGKGTFHISYVSASLPAENNVLARTELLMP</sequence>
<proteinExistence type="predicted"/>
<dbReference type="InterPro" id="IPR008962">
    <property type="entry name" value="PapD-like_sf"/>
</dbReference>
<dbReference type="SUPFAM" id="SSF49354">
    <property type="entry name" value="PapD-like"/>
    <property type="match status" value="1"/>
</dbReference>
<dbReference type="Gene3D" id="2.60.40.10">
    <property type="entry name" value="Immunoglobulins"/>
    <property type="match status" value="1"/>
</dbReference>
<reference evidence="1" key="2">
    <citation type="submission" date="2020-09" db="EMBL/GenBank/DDBJ databases">
        <authorList>
            <person name="Sun Q."/>
            <person name="Zhou Y."/>
        </authorList>
    </citation>
    <scope>NUCLEOTIDE SEQUENCE</scope>
    <source>
        <strain evidence="1">CGMCC 1.15290</strain>
    </source>
</reference>
<evidence type="ECO:0008006" key="3">
    <source>
        <dbReference type="Google" id="ProtNLM"/>
    </source>
</evidence>
<gene>
    <name evidence="1" type="ORF">GCM10011379_15270</name>
</gene>
<dbReference type="AlphaFoldDB" id="A0A917IWD2"/>
<protein>
    <recommendedName>
        <fullName evidence="3">Molecular chaperone</fullName>
    </recommendedName>
</protein>
<reference evidence="1" key="1">
    <citation type="journal article" date="2014" name="Int. J. Syst. Evol. Microbiol.">
        <title>Complete genome sequence of Corynebacterium casei LMG S-19264T (=DSM 44701T), isolated from a smear-ripened cheese.</title>
        <authorList>
            <consortium name="US DOE Joint Genome Institute (JGI-PGF)"/>
            <person name="Walter F."/>
            <person name="Albersmeier A."/>
            <person name="Kalinowski J."/>
            <person name="Ruckert C."/>
        </authorList>
    </citation>
    <scope>NUCLEOTIDE SEQUENCE</scope>
    <source>
        <strain evidence="1">CGMCC 1.15290</strain>
    </source>
</reference>
<comment type="caution">
    <text evidence="1">The sequence shown here is derived from an EMBL/GenBank/DDBJ whole genome shotgun (WGS) entry which is preliminary data.</text>
</comment>
<dbReference type="Proteomes" id="UP000627292">
    <property type="component" value="Unassembled WGS sequence"/>
</dbReference>
<evidence type="ECO:0000313" key="1">
    <source>
        <dbReference type="EMBL" id="GGH63873.1"/>
    </source>
</evidence>
<keyword evidence="2" id="KW-1185">Reference proteome</keyword>
<name>A0A917IWD2_9BACT</name>
<accession>A0A917IWD2</accession>